<protein>
    <submittedName>
        <fullName evidence="2">V-type proton ATPase subunit C</fullName>
    </submittedName>
</protein>
<organism evidence="1 2">
    <name type="scientific">Panagrolaimus sp. PS1159</name>
    <dbReference type="NCBI Taxonomy" id="55785"/>
    <lineage>
        <taxon>Eukaryota</taxon>
        <taxon>Metazoa</taxon>
        <taxon>Ecdysozoa</taxon>
        <taxon>Nematoda</taxon>
        <taxon>Chromadorea</taxon>
        <taxon>Rhabditida</taxon>
        <taxon>Tylenchina</taxon>
        <taxon>Panagrolaimomorpha</taxon>
        <taxon>Panagrolaimoidea</taxon>
        <taxon>Panagrolaimidae</taxon>
        <taxon>Panagrolaimus</taxon>
    </lineage>
</organism>
<proteinExistence type="predicted"/>
<dbReference type="WBParaSite" id="PS1159_v2.g402.t1">
    <property type="protein sequence ID" value="PS1159_v2.g402.t1"/>
    <property type="gene ID" value="PS1159_v2.g402"/>
</dbReference>
<evidence type="ECO:0000313" key="1">
    <source>
        <dbReference type="Proteomes" id="UP000887580"/>
    </source>
</evidence>
<dbReference type="Proteomes" id="UP000887580">
    <property type="component" value="Unplaced"/>
</dbReference>
<accession>A0AC35GDT4</accession>
<reference evidence="2" key="1">
    <citation type="submission" date="2022-11" db="UniProtKB">
        <authorList>
            <consortium name="WormBaseParasite"/>
        </authorList>
    </citation>
    <scope>IDENTIFICATION</scope>
</reference>
<sequence length="484" mass="55944">MSSTATQEIWIVSAPGDKTPQDTWEKLNSTTGSISTNNKFNIPDLKVGTLDQLVGLSDDLSKLDAAAEQTTRKLVQYFGEVLEEREKLHDNLLIGNRDMHTYLTKFQWESAKYPLKQSLKVLSEIIGKQITQIDNDFKTKAAHYNNLKNTLASIDRKATGSLVTKDISDLVKADDFVKDSEYLQTIVVVVPKLLTKEWEAKYTTYADMVVPGSAKRITEDNDHVLYTVTLFKKVFEEYKNNCRENKIVVRDFVYDEQSLKAGKNERDKLLQEKQRQYAQLVRWLKINFGEIFIAYIHIKALRAFVESVLRYGLPVNFQAVIMEPHKGASKKLRLELNKLYNHLDGSAAGPIDTFDDAPTLMSLGVNDYFPYVFLKLHLDFCILFCEKQCRYRCKGSMAVVPSDINLRVVINKNIKHHYFKLIVVFMAIYVINKVILVILNIINVDIRFAINTVEIRINFRRTSAKNFYEYLYPFIRFFSLEELF</sequence>
<evidence type="ECO:0000313" key="2">
    <source>
        <dbReference type="WBParaSite" id="PS1159_v2.g402.t1"/>
    </source>
</evidence>
<name>A0AC35GDT4_9BILA</name>